<dbReference type="EMBL" id="OZ034816">
    <property type="protein sequence ID" value="CAL1376153.1"/>
    <property type="molecule type" value="Genomic_DNA"/>
</dbReference>
<name>A0AAV2DRJ9_9ROSI</name>
<comment type="similarity">
    <text evidence="2 6">Belongs to the plant self-incompatibility (S1) protein family.</text>
</comment>
<dbReference type="GO" id="GO:0060320">
    <property type="term" value="P:rejection of self pollen"/>
    <property type="evidence" value="ECO:0007669"/>
    <property type="project" value="UniProtKB-KW"/>
</dbReference>
<feature type="chain" id="PRO_5043101753" description="S-protein homolog" evidence="6">
    <location>
        <begin position="29"/>
        <end position="141"/>
    </location>
</feature>
<evidence type="ECO:0000256" key="6">
    <source>
        <dbReference type="RuleBase" id="RU367044"/>
    </source>
</evidence>
<dbReference type="GO" id="GO:0005576">
    <property type="term" value="C:extracellular region"/>
    <property type="evidence" value="ECO:0007669"/>
    <property type="project" value="UniProtKB-SubCell"/>
</dbReference>
<evidence type="ECO:0000256" key="1">
    <source>
        <dbReference type="ARBA" id="ARBA00004613"/>
    </source>
</evidence>
<keyword evidence="8" id="KW-1185">Reference proteome</keyword>
<evidence type="ECO:0000256" key="2">
    <source>
        <dbReference type="ARBA" id="ARBA00005581"/>
    </source>
</evidence>
<evidence type="ECO:0000256" key="3">
    <source>
        <dbReference type="ARBA" id="ARBA00022471"/>
    </source>
</evidence>
<evidence type="ECO:0000313" key="7">
    <source>
        <dbReference type="EMBL" id="CAL1376153.1"/>
    </source>
</evidence>
<organism evidence="7 8">
    <name type="scientific">Linum trigynum</name>
    <dbReference type="NCBI Taxonomy" id="586398"/>
    <lineage>
        <taxon>Eukaryota</taxon>
        <taxon>Viridiplantae</taxon>
        <taxon>Streptophyta</taxon>
        <taxon>Embryophyta</taxon>
        <taxon>Tracheophyta</taxon>
        <taxon>Spermatophyta</taxon>
        <taxon>Magnoliopsida</taxon>
        <taxon>eudicotyledons</taxon>
        <taxon>Gunneridae</taxon>
        <taxon>Pentapetalae</taxon>
        <taxon>rosids</taxon>
        <taxon>fabids</taxon>
        <taxon>Malpighiales</taxon>
        <taxon>Linaceae</taxon>
        <taxon>Linum</taxon>
    </lineage>
</organism>
<reference evidence="7 8" key="1">
    <citation type="submission" date="2024-04" db="EMBL/GenBank/DDBJ databases">
        <authorList>
            <person name="Fracassetti M."/>
        </authorList>
    </citation>
    <scope>NUCLEOTIDE SEQUENCE [LARGE SCALE GENOMIC DNA]</scope>
</reference>
<protein>
    <recommendedName>
        <fullName evidence="6">S-protein homolog</fullName>
    </recommendedName>
</protein>
<dbReference type="PANTHER" id="PTHR31232">
    <property type="match status" value="1"/>
</dbReference>
<keyword evidence="5 6" id="KW-0732">Signal</keyword>
<keyword evidence="3 6" id="KW-0713">Self-incompatibility</keyword>
<dbReference type="Pfam" id="PF05938">
    <property type="entry name" value="Self-incomp_S1"/>
    <property type="match status" value="1"/>
</dbReference>
<dbReference type="AlphaFoldDB" id="A0AAV2DRJ9"/>
<dbReference type="PANTHER" id="PTHR31232:SF149">
    <property type="entry name" value="S-PROTEIN HOMOLOG"/>
    <property type="match status" value="1"/>
</dbReference>
<dbReference type="InterPro" id="IPR010264">
    <property type="entry name" value="Self-incomp_S1"/>
</dbReference>
<gene>
    <name evidence="7" type="ORF">LTRI10_LOCUS17901</name>
</gene>
<keyword evidence="4 6" id="KW-0964">Secreted</keyword>
<proteinExistence type="inferred from homology"/>
<sequence>MDIVATTIWMIVATIVTGPSSLVQKVEGAIMNPTRVTVINMLTAKSDLMIHCKSKNDDLGEHVQPYQQSFAWNFRPNFWQTTLFFCSFAWQGSGDSHSFDIYVQRRDQSRCVDCRWAITENGPCLYTWRSSDYDVCYPFKN</sequence>
<evidence type="ECO:0000313" key="8">
    <source>
        <dbReference type="Proteomes" id="UP001497516"/>
    </source>
</evidence>
<accession>A0AAV2DRJ9</accession>
<evidence type="ECO:0000256" key="4">
    <source>
        <dbReference type="ARBA" id="ARBA00022525"/>
    </source>
</evidence>
<comment type="subcellular location">
    <subcellularLocation>
        <location evidence="1 6">Secreted</location>
    </subcellularLocation>
</comment>
<dbReference type="Proteomes" id="UP001497516">
    <property type="component" value="Chromosome 3"/>
</dbReference>
<feature type="signal peptide" evidence="6">
    <location>
        <begin position="1"/>
        <end position="28"/>
    </location>
</feature>
<evidence type="ECO:0000256" key="5">
    <source>
        <dbReference type="ARBA" id="ARBA00022729"/>
    </source>
</evidence>